<sequence>MPMFFLEKIMMKLYHLLRNAVLTLFAKRTVGVRALLIHQDKILLVKHTYQTGWYTIGGGVDPGETPREAMERELMEEVGVRLTSSLQLFSVYHSRHEKRDDYIIVYVGHGHTQEPVISPEIAQQQWFPLSQLPKDISPATQRRIQEYLGKVEVSERW</sequence>
<dbReference type="GO" id="GO:0016787">
    <property type="term" value="F:hydrolase activity"/>
    <property type="evidence" value="ECO:0007669"/>
    <property type="project" value="UniProtKB-KW"/>
</dbReference>
<dbReference type="InterPro" id="IPR000086">
    <property type="entry name" value="NUDIX_hydrolase_dom"/>
</dbReference>
<organism evidence="5 6">
    <name type="scientific">Legionella oakridgensis</name>
    <dbReference type="NCBI Taxonomy" id="29423"/>
    <lineage>
        <taxon>Bacteria</taxon>
        <taxon>Pseudomonadati</taxon>
        <taxon>Pseudomonadota</taxon>
        <taxon>Gammaproteobacteria</taxon>
        <taxon>Legionellales</taxon>
        <taxon>Legionellaceae</taxon>
        <taxon>Legionella</taxon>
    </lineage>
</organism>
<dbReference type="Gene3D" id="3.90.79.10">
    <property type="entry name" value="Nucleoside Triphosphate Pyrophosphohydrolase"/>
    <property type="match status" value="1"/>
</dbReference>
<dbReference type="PRINTS" id="PR00502">
    <property type="entry name" value="NUDIXFAMILY"/>
</dbReference>
<accession>A0A0W0WXP4</accession>
<reference evidence="5 6" key="1">
    <citation type="submission" date="2015-11" db="EMBL/GenBank/DDBJ databases">
        <title>Genomic analysis of 38 Legionella species identifies large and diverse effector repertoires.</title>
        <authorList>
            <person name="Burstein D."/>
            <person name="Amaro F."/>
            <person name="Zusman T."/>
            <person name="Lifshitz Z."/>
            <person name="Cohen O."/>
            <person name="Gilbert J.A."/>
            <person name="Pupko T."/>
            <person name="Shuman H.A."/>
            <person name="Segal G."/>
        </authorList>
    </citation>
    <scope>NUCLEOTIDE SEQUENCE [LARGE SCALE GENOMIC DNA]</scope>
    <source>
        <strain evidence="5 6">Oak Ridge-10</strain>
    </source>
</reference>
<feature type="domain" description="Nudix hydrolase" evidence="4">
    <location>
        <begin position="27"/>
        <end position="152"/>
    </location>
</feature>
<dbReference type="InterPro" id="IPR020084">
    <property type="entry name" value="NUDIX_hydrolase_CS"/>
</dbReference>
<gene>
    <name evidence="5" type="ORF">Loak_2193</name>
</gene>
<dbReference type="Proteomes" id="UP000054858">
    <property type="component" value="Unassembled WGS sequence"/>
</dbReference>
<dbReference type="AlphaFoldDB" id="A0A0W0WXP4"/>
<dbReference type="EMBL" id="LNYP01000031">
    <property type="protein sequence ID" value="KTD37057.1"/>
    <property type="molecule type" value="Genomic_DNA"/>
</dbReference>
<evidence type="ECO:0000313" key="6">
    <source>
        <dbReference type="Proteomes" id="UP000054858"/>
    </source>
</evidence>
<proteinExistence type="inferred from homology"/>
<comment type="similarity">
    <text evidence="3">Belongs to the Nudix hydrolase family.</text>
</comment>
<evidence type="ECO:0000256" key="2">
    <source>
        <dbReference type="ARBA" id="ARBA00022801"/>
    </source>
</evidence>
<evidence type="ECO:0000256" key="3">
    <source>
        <dbReference type="RuleBase" id="RU003476"/>
    </source>
</evidence>
<dbReference type="Pfam" id="PF00293">
    <property type="entry name" value="NUDIX"/>
    <property type="match status" value="1"/>
</dbReference>
<dbReference type="PANTHER" id="PTHR43046:SF14">
    <property type="entry name" value="MUTT_NUDIX FAMILY PROTEIN"/>
    <property type="match status" value="1"/>
</dbReference>
<keyword evidence="2 3" id="KW-0378">Hydrolase</keyword>
<protein>
    <submittedName>
        <fullName evidence="5">MutT/nudix family protein</fullName>
    </submittedName>
</protein>
<dbReference type="PANTHER" id="PTHR43046">
    <property type="entry name" value="GDP-MANNOSE MANNOSYL HYDROLASE"/>
    <property type="match status" value="1"/>
</dbReference>
<dbReference type="InterPro" id="IPR015797">
    <property type="entry name" value="NUDIX_hydrolase-like_dom_sf"/>
</dbReference>
<evidence type="ECO:0000313" key="5">
    <source>
        <dbReference type="EMBL" id="KTD37057.1"/>
    </source>
</evidence>
<dbReference type="PATRIC" id="fig|29423.5.peg.2302"/>
<dbReference type="SUPFAM" id="SSF55811">
    <property type="entry name" value="Nudix"/>
    <property type="match status" value="1"/>
</dbReference>
<name>A0A0W0WXP4_9GAMM</name>
<dbReference type="PROSITE" id="PS00893">
    <property type="entry name" value="NUDIX_BOX"/>
    <property type="match status" value="1"/>
</dbReference>
<dbReference type="InterPro" id="IPR020476">
    <property type="entry name" value="Nudix_hydrolase"/>
</dbReference>
<evidence type="ECO:0000259" key="4">
    <source>
        <dbReference type="PROSITE" id="PS51462"/>
    </source>
</evidence>
<evidence type="ECO:0000256" key="1">
    <source>
        <dbReference type="ARBA" id="ARBA00001946"/>
    </source>
</evidence>
<comment type="cofactor">
    <cofactor evidence="1">
        <name>Mg(2+)</name>
        <dbReference type="ChEBI" id="CHEBI:18420"/>
    </cofactor>
</comment>
<comment type="caution">
    <text evidence="5">The sequence shown here is derived from an EMBL/GenBank/DDBJ whole genome shotgun (WGS) entry which is preliminary data.</text>
</comment>
<dbReference type="PROSITE" id="PS51462">
    <property type="entry name" value="NUDIX"/>
    <property type="match status" value="1"/>
</dbReference>